<evidence type="ECO:0000256" key="2">
    <source>
        <dbReference type="ARBA" id="ARBA00022840"/>
    </source>
</evidence>
<dbReference type="Gene3D" id="1.10.8.60">
    <property type="match status" value="1"/>
</dbReference>
<dbReference type="InterPro" id="IPR027417">
    <property type="entry name" value="P-loop_NTPase"/>
</dbReference>
<organism evidence="3">
    <name type="scientific">Solanum lycopersicum</name>
    <name type="common">Tomato</name>
    <name type="synonym">Lycopersicon esculentum</name>
    <dbReference type="NCBI Taxonomy" id="4081"/>
    <lineage>
        <taxon>Eukaryota</taxon>
        <taxon>Viridiplantae</taxon>
        <taxon>Streptophyta</taxon>
        <taxon>Embryophyta</taxon>
        <taxon>Tracheophyta</taxon>
        <taxon>Spermatophyta</taxon>
        <taxon>Magnoliopsida</taxon>
        <taxon>eudicotyledons</taxon>
        <taxon>Gunneridae</taxon>
        <taxon>Pentapetalae</taxon>
        <taxon>asterids</taxon>
        <taxon>lamiids</taxon>
        <taxon>Solanales</taxon>
        <taxon>Solanaceae</taxon>
        <taxon>Solanoideae</taxon>
        <taxon>Solaneae</taxon>
        <taxon>Solanum</taxon>
        <taxon>Solanum subgen. Lycopersicon</taxon>
    </lineage>
</organism>
<evidence type="ECO:0008006" key="5">
    <source>
        <dbReference type="Google" id="ProtNLM"/>
    </source>
</evidence>
<dbReference type="Gramene" id="Solyc06g072016.1.1">
    <property type="protein sequence ID" value="Solyc06g072016.1.1"/>
    <property type="gene ID" value="Solyc06g072016.1"/>
</dbReference>
<sequence length="155" mass="17392">MLLAATNTPFDQAVIRRLPHRLMVNLPDAPNNAKILKMILAKEDLAHDVDLDSVACMTNGYSKSNLNINILSQVFFCEYHFWNLCIADAYQPVGEIFVGCLTELENNMLAKEKDSLVHEVSTSFGARCIEGLSFLSGMICMEKGSRKKQSLKYIM</sequence>
<dbReference type="PANTHER" id="PTHR45644">
    <property type="entry name" value="AAA ATPASE, PUTATIVE (AFU_ORTHOLOGUE AFUA_2G12920)-RELATED-RELATED"/>
    <property type="match status" value="1"/>
</dbReference>
<keyword evidence="2" id="KW-0067">ATP-binding</keyword>
<keyword evidence="4" id="KW-1185">Reference proteome</keyword>
<dbReference type="SUPFAM" id="SSF52540">
    <property type="entry name" value="P-loop containing nucleoside triphosphate hydrolases"/>
    <property type="match status" value="1"/>
</dbReference>
<protein>
    <recommendedName>
        <fullName evidence="5">ATPase AAA-type core domain-containing protein</fullName>
    </recommendedName>
</protein>
<dbReference type="Proteomes" id="UP000004994">
    <property type="component" value="Chromosome 6"/>
</dbReference>
<reference evidence="3" key="1">
    <citation type="journal article" date="2012" name="Nature">
        <title>The tomato genome sequence provides insights into fleshy fruit evolution.</title>
        <authorList>
            <consortium name="Tomato Genome Consortium"/>
        </authorList>
    </citation>
    <scope>NUCLEOTIDE SEQUENCE [LARGE SCALE GENOMIC DNA]</scope>
    <source>
        <strain evidence="3">cv. Heinz 1706</strain>
    </source>
</reference>
<reference evidence="3" key="2">
    <citation type="submission" date="2019-01" db="UniProtKB">
        <authorList>
            <consortium name="EnsemblPlants"/>
        </authorList>
    </citation>
    <scope>IDENTIFICATION</scope>
    <source>
        <strain evidence="3">cv. Heinz 1706</strain>
    </source>
</reference>
<dbReference type="Gene3D" id="3.40.50.300">
    <property type="entry name" value="P-loop containing nucleotide triphosphate hydrolases"/>
    <property type="match status" value="1"/>
</dbReference>
<proteinExistence type="predicted"/>
<dbReference type="EnsemblPlants" id="Solyc06g072016.1.1">
    <property type="protein sequence ID" value="Solyc06g072016.1.1"/>
    <property type="gene ID" value="Solyc06g072016.1"/>
</dbReference>
<evidence type="ECO:0000256" key="1">
    <source>
        <dbReference type="ARBA" id="ARBA00022741"/>
    </source>
</evidence>
<dbReference type="GO" id="GO:0005524">
    <property type="term" value="F:ATP binding"/>
    <property type="evidence" value="ECO:0007669"/>
    <property type="project" value="UniProtKB-KW"/>
</dbReference>
<dbReference type="InParanoid" id="A0A3Q7GZ62"/>
<accession>A0A3Q7GZ62</accession>
<dbReference type="PANTHER" id="PTHR45644:SF39">
    <property type="entry name" value="AAA-TYPE ATPASE FAMILY PROTEIN-RELATED"/>
    <property type="match status" value="1"/>
</dbReference>
<dbReference type="AlphaFoldDB" id="A0A3Q7GZ62"/>
<evidence type="ECO:0000313" key="4">
    <source>
        <dbReference type="Proteomes" id="UP000004994"/>
    </source>
</evidence>
<keyword evidence="1" id="KW-0547">Nucleotide-binding</keyword>
<dbReference type="OMA" id="CIADAYQ"/>
<dbReference type="STRING" id="4081.A0A3Q7GZ62"/>
<name>A0A3Q7GZ62_SOLLC</name>
<dbReference type="InterPro" id="IPR051701">
    <property type="entry name" value="Mito_OM_Translocase_MSP1"/>
</dbReference>
<evidence type="ECO:0000313" key="3">
    <source>
        <dbReference type="EnsemblPlants" id="Solyc06g072016.1.1"/>
    </source>
</evidence>